<dbReference type="AlphaFoldDB" id="A0A165FCM9"/>
<accession>A0A165FCM9</accession>
<name>A0A165FCM9_9APHY</name>
<organism evidence="1 2">
    <name type="scientific">Laetiporus sulphureus 93-53</name>
    <dbReference type="NCBI Taxonomy" id="1314785"/>
    <lineage>
        <taxon>Eukaryota</taxon>
        <taxon>Fungi</taxon>
        <taxon>Dikarya</taxon>
        <taxon>Basidiomycota</taxon>
        <taxon>Agaricomycotina</taxon>
        <taxon>Agaricomycetes</taxon>
        <taxon>Polyporales</taxon>
        <taxon>Laetiporus</taxon>
    </lineage>
</organism>
<keyword evidence="2" id="KW-1185">Reference proteome</keyword>
<sequence length="220" mass="24412">MTAFYDDSSLHQKSLAATTGPIRNTLAFLEFRDVHVPGRGQAMNAHRTRLLEEAAYDKHRPASTARIATILVQLTMSRFRHLVPCLTIRRAGTPEERLPPLWSETTRRVWSSSSATVVGSRSSFVPPPARSVHLLPAAIVRPDAVMQLLDVGMPQASSKLMAGVRIHYIGAWWGITADPIPVTWGHMRVSVEALPQGLTVEKCARRGLRFLFKEVIVSET</sequence>
<reference evidence="1 2" key="1">
    <citation type="journal article" date="2016" name="Mol. Biol. Evol.">
        <title>Comparative Genomics of Early-Diverging Mushroom-Forming Fungi Provides Insights into the Origins of Lignocellulose Decay Capabilities.</title>
        <authorList>
            <person name="Nagy L.G."/>
            <person name="Riley R."/>
            <person name="Tritt A."/>
            <person name="Adam C."/>
            <person name="Daum C."/>
            <person name="Floudas D."/>
            <person name="Sun H."/>
            <person name="Yadav J.S."/>
            <person name="Pangilinan J."/>
            <person name="Larsson K.H."/>
            <person name="Matsuura K."/>
            <person name="Barry K."/>
            <person name="Labutti K."/>
            <person name="Kuo R."/>
            <person name="Ohm R.A."/>
            <person name="Bhattacharya S.S."/>
            <person name="Shirouzu T."/>
            <person name="Yoshinaga Y."/>
            <person name="Martin F.M."/>
            <person name="Grigoriev I.V."/>
            <person name="Hibbett D.S."/>
        </authorList>
    </citation>
    <scope>NUCLEOTIDE SEQUENCE [LARGE SCALE GENOMIC DNA]</scope>
    <source>
        <strain evidence="1 2">93-53</strain>
    </source>
</reference>
<evidence type="ECO:0000313" key="1">
    <source>
        <dbReference type="EMBL" id="KZT08766.1"/>
    </source>
</evidence>
<dbReference type="EMBL" id="KV427614">
    <property type="protein sequence ID" value="KZT08766.1"/>
    <property type="molecule type" value="Genomic_DNA"/>
</dbReference>
<proteinExistence type="predicted"/>
<dbReference type="GeneID" id="63828560"/>
<dbReference type="InParanoid" id="A0A165FCM9"/>
<gene>
    <name evidence="1" type="ORF">LAESUDRAFT_748815</name>
</gene>
<dbReference type="RefSeq" id="XP_040766506.1">
    <property type="nucleotide sequence ID" value="XM_040911532.1"/>
</dbReference>
<protein>
    <submittedName>
        <fullName evidence="1">Uncharacterized protein</fullName>
    </submittedName>
</protein>
<evidence type="ECO:0000313" key="2">
    <source>
        <dbReference type="Proteomes" id="UP000076871"/>
    </source>
</evidence>
<dbReference type="Proteomes" id="UP000076871">
    <property type="component" value="Unassembled WGS sequence"/>
</dbReference>